<keyword evidence="2" id="KW-1185">Reference proteome</keyword>
<gene>
    <name evidence="1" type="ORF">CVS29_14840</name>
</gene>
<evidence type="ECO:0000313" key="1">
    <source>
        <dbReference type="EMBL" id="PXA64425.1"/>
    </source>
</evidence>
<dbReference type="AlphaFoldDB" id="A0A2V3DN94"/>
<protein>
    <submittedName>
        <fullName evidence="1">Uncharacterized protein</fullName>
    </submittedName>
</protein>
<reference evidence="1 2" key="1">
    <citation type="submission" date="2018-05" db="EMBL/GenBank/DDBJ databases">
        <title>Genetic diversity of glacier-inhabiting Cryobacterium bacteria in China and description of Cryobacterium mengkeensis sp. nov. and Arthrobacter glacialis sp. nov.</title>
        <authorList>
            <person name="Liu Q."/>
            <person name="Xin Y.-H."/>
        </authorList>
    </citation>
    <scope>NUCLEOTIDE SEQUENCE [LARGE SCALE GENOMIC DNA]</scope>
    <source>
        <strain evidence="1 2">GP3</strain>
    </source>
</reference>
<comment type="caution">
    <text evidence="1">The sequence shown here is derived from an EMBL/GenBank/DDBJ whole genome shotgun (WGS) entry which is preliminary data.</text>
</comment>
<accession>A0A2V3DN94</accession>
<evidence type="ECO:0000313" key="2">
    <source>
        <dbReference type="Proteomes" id="UP000246303"/>
    </source>
</evidence>
<dbReference type="EMBL" id="QHLZ01000011">
    <property type="protein sequence ID" value="PXA64425.1"/>
    <property type="molecule type" value="Genomic_DNA"/>
</dbReference>
<organism evidence="1 2">
    <name type="scientific">Arthrobacter psychrochitiniphilus</name>
    <dbReference type="NCBI Taxonomy" id="291045"/>
    <lineage>
        <taxon>Bacteria</taxon>
        <taxon>Bacillati</taxon>
        <taxon>Actinomycetota</taxon>
        <taxon>Actinomycetes</taxon>
        <taxon>Micrococcales</taxon>
        <taxon>Micrococcaceae</taxon>
        <taxon>Arthrobacter</taxon>
    </lineage>
</organism>
<dbReference type="Proteomes" id="UP000246303">
    <property type="component" value="Unassembled WGS sequence"/>
</dbReference>
<proteinExistence type="predicted"/>
<sequence>MRLLPALLARIIESLPLFWPGEHLIQAPTTRKFTISASLLSHANKVRVIDSQGKDLAQGSPTLSAEALKHSLGAEIPCGEYKSLYCKTGTLYRIVTMSNTAQFSHPKSVRLALLLAAAATSLALTGCGSASGPSHHNNPAS</sequence>
<name>A0A2V3DN94_9MICC</name>